<evidence type="ECO:0000313" key="3">
    <source>
        <dbReference type="EMBL" id="MBB5057783.1"/>
    </source>
</evidence>
<sequence>MIVPQIRERARAIFRGRTGSEQASALVEFSLTMPVVVVFCLAAVSFALIVQQDISLTDAVAAGTKYGANGHGNDLSGMKFAATTAGSGVPGLSVTAAKYCSCSPGGAAVTCTTTCYPFPITPAQYVTVTATAPAPLLFAVTGLPSSLPLSASSTLRAPW</sequence>
<reference evidence="3 4" key="1">
    <citation type="submission" date="2020-08" db="EMBL/GenBank/DDBJ databases">
        <title>Genomic Encyclopedia of Type Strains, Phase IV (KMG-V): Genome sequencing to study the core and pangenomes of soil and plant-associated prokaryotes.</title>
        <authorList>
            <person name="Whitman W."/>
        </authorList>
    </citation>
    <scope>NUCLEOTIDE SEQUENCE [LARGE SCALE GENOMIC DNA]</scope>
    <source>
        <strain evidence="3 4">M8UP14</strain>
    </source>
</reference>
<evidence type="ECO:0000256" key="1">
    <source>
        <dbReference type="SAM" id="Phobius"/>
    </source>
</evidence>
<feature type="transmembrane region" description="Helical" evidence="1">
    <location>
        <begin position="25"/>
        <end position="50"/>
    </location>
</feature>
<protein>
    <submittedName>
        <fullName evidence="3">Flp pilus assembly protein TadG</fullName>
    </submittedName>
</protein>
<keyword evidence="1" id="KW-0472">Membrane</keyword>
<gene>
    <name evidence="3" type="ORF">HDF16_002489</name>
</gene>
<name>A0A7W8E3A8_9BACT</name>
<dbReference type="InterPro" id="IPR012495">
    <property type="entry name" value="TadE-like_dom"/>
</dbReference>
<proteinExistence type="predicted"/>
<evidence type="ECO:0000259" key="2">
    <source>
        <dbReference type="Pfam" id="PF07811"/>
    </source>
</evidence>
<accession>A0A7W8E3A8</accession>
<dbReference type="Proteomes" id="UP000540989">
    <property type="component" value="Unassembled WGS sequence"/>
</dbReference>
<keyword evidence="1" id="KW-0812">Transmembrane</keyword>
<keyword evidence="4" id="KW-1185">Reference proteome</keyword>
<organism evidence="3 4">
    <name type="scientific">Granulicella aggregans</name>
    <dbReference type="NCBI Taxonomy" id="474949"/>
    <lineage>
        <taxon>Bacteria</taxon>
        <taxon>Pseudomonadati</taxon>
        <taxon>Acidobacteriota</taxon>
        <taxon>Terriglobia</taxon>
        <taxon>Terriglobales</taxon>
        <taxon>Acidobacteriaceae</taxon>
        <taxon>Granulicella</taxon>
    </lineage>
</organism>
<keyword evidence="1" id="KW-1133">Transmembrane helix</keyword>
<dbReference type="AlphaFoldDB" id="A0A7W8E3A8"/>
<dbReference type="RefSeq" id="WP_184216902.1">
    <property type="nucleotide sequence ID" value="NZ_JACHIP010000003.1"/>
</dbReference>
<feature type="domain" description="TadE-like" evidence="2">
    <location>
        <begin position="24"/>
        <end position="63"/>
    </location>
</feature>
<comment type="caution">
    <text evidence="3">The sequence shown here is derived from an EMBL/GenBank/DDBJ whole genome shotgun (WGS) entry which is preliminary data.</text>
</comment>
<dbReference type="Pfam" id="PF07811">
    <property type="entry name" value="TadE"/>
    <property type="match status" value="1"/>
</dbReference>
<dbReference type="EMBL" id="JACHIP010000003">
    <property type="protein sequence ID" value="MBB5057783.1"/>
    <property type="molecule type" value="Genomic_DNA"/>
</dbReference>
<evidence type="ECO:0000313" key="4">
    <source>
        <dbReference type="Proteomes" id="UP000540989"/>
    </source>
</evidence>